<dbReference type="CDD" id="cd00161">
    <property type="entry name" value="beta-trefoil_Ricin-like"/>
    <property type="match status" value="1"/>
</dbReference>
<reference evidence="1 2" key="1">
    <citation type="journal article" date="2015" name="Environ. Microbiol.">
        <title>Genome analyses suggest the presence of polyploidy and recent human-driven expansions in eight global populations of the honeybee pathogen Nosema ceranae.</title>
        <authorList>
            <person name="Pelin A."/>
            <person name="Selman M."/>
            <person name="Aris-Brosou S."/>
            <person name="Farinelli L."/>
            <person name="Corradi N."/>
        </authorList>
    </citation>
    <scope>NUCLEOTIDE SEQUENCE [LARGE SCALE GENOMIC DNA]</scope>
    <source>
        <strain evidence="1 2">PA08 1199</strain>
    </source>
</reference>
<keyword evidence="1" id="KW-0430">Lectin</keyword>
<evidence type="ECO:0000313" key="2">
    <source>
        <dbReference type="Proteomes" id="UP000034350"/>
    </source>
</evidence>
<dbReference type="EMBL" id="JPQZ01000010">
    <property type="protein sequence ID" value="KKO75858.1"/>
    <property type="molecule type" value="Genomic_DNA"/>
</dbReference>
<dbReference type="AlphaFoldDB" id="A0A0F9WSN9"/>
<dbReference type="GO" id="GO:0030246">
    <property type="term" value="F:carbohydrate binding"/>
    <property type="evidence" value="ECO:0007669"/>
    <property type="project" value="UniProtKB-KW"/>
</dbReference>
<dbReference type="SUPFAM" id="SSF50370">
    <property type="entry name" value="Ricin B-like lectins"/>
    <property type="match status" value="1"/>
</dbReference>
<evidence type="ECO:0000313" key="1">
    <source>
        <dbReference type="EMBL" id="KKO75858.1"/>
    </source>
</evidence>
<comment type="caution">
    <text evidence="1">The sequence shown here is derived from an EMBL/GenBank/DDBJ whole genome shotgun (WGS) entry which is preliminary data.</text>
</comment>
<dbReference type="RefSeq" id="XP_024331600.1">
    <property type="nucleotide sequence ID" value="XM_024473550.1"/>
</dbReference>
<gene>
    <name evidence="1" type="ORF">AAJ76_100009854</name>
</gene>
<organism evidence="1 2">
    <name type="scientific">Vairimorpha ceranae</name>
    <dbReference type="NCBI Taxonomy" id="40302"/>
    <lineage>
        <taxon>Eukaryota</taxon>
        <taxon>Fungi</taxon>
        <taxon>Fungi incertae sedis</taxon>
        <taxon>Microsporidia</taxon>
        <taxon>Nosematidae</taxon>
        <taxon>Vairimorpha</taxon>
    </lineage>
</organism>
<keyword evidence="2" id="KW-1185">Reference proteome</keyword>
<name>A0A0F9WSN9_9MICR</name>
<dbReference type="VEuPathDB" id="MicrosporidiaDB:G9O61_00g002830"/>
<dbReference type="Proteomes" id="UP000034350">
    <property type="component" value="Unassembled WGS sequence"/>
</dbReference>
<dbReference type="InterPro" id="IPR035992">
    <property type="entry name" value="Ricin_B-like_lectins"/>
</dbReference>
<dbReference type="VEuPathDB" id="MicrosporidiaDB:NCER_100580"/>
<dbReference type="VEuPathDB" id="MicrosporidiaDB:AAJ76_100009854"/>
<protein>
    <submittedName>
        <fullName evidence="1">Ricin b lectin</fullName>
    </submittedName>
</protein>
<sequence length="141" mass="16320">MIFYFFCRSIQFYIKHLNDDLYIEGLLESADTTQVKPTTESERGNFIIDPLSNGKIMIKPKYGNKVWDIGKGNALTYYYNHGKPNQLFKLSYVGSNSYVITNEGNCLEYQPNTKNYVSNICNNSNNQKFLIITEEDEKKNS</sequence>
<dbReference type="GeneID" id="36318444"/>
<dbReference type="OrthoDB" id="2200907at2759"/>
<dbReference type="OMA" id="NCLEYQP"/>
<dbReference type="Gene3D" id="2.80.10.50">
    <property type="match status" value="1"/>
</dbReference>
<accession>A0A0F9WSN9</accession>
<proteinExistence type="predicted"/>